<feature type="transmembrane region" description="Helical" evidence="18">
    <location>
        <begin position="149"/>
        <end position="167"/>
    </location>
</feature>
<dbReference type="PANTHER" id="PTHR46552:SF1">
    <property type="entry name" value="NADH-UBIQUINONE OXIDOREDUCTASE CHAIN 2"/>
    <property type="match status" value="1"/>
</dbReference>
<dbReference type="InterPro" id="IPR003917">
    <property type="entry name" value="NADH_UbQ_OxRdtase_chain2"/>
</dbReference>
<evidence type="ECO:0000256" key="16">
    <source>
        <dbReference type="ARBA" id="ARBA00023136"/>
    </source>
</evidence>
<evidence type="ECO:0000313" key="20">
    <source>
        <dbReference type="EMBL" id="AET13069.1"/>
    </source>
</evidence>
<keyword evidence="14 18" id="KW-0830">Ubiquinone</keyword>
<evidence type="ECO:0000256" key="11">
    <source>
        <dbReference type="ARBA" id="ARBA00022982"/>
    </source>
</evidence>
<keyword evidence="13 18" id="KW-0520">NAD</keyword>
<keyword evidence="15 18" id="KW-0496">Mitochondrion</keyword>
<evidence type="ECO:0000256" key="9">
    <source>
        <dbReference type="ARBA" id="ARBA00022792"/>
    </source>
</evidence>
<comment type="function">
    <text evidence="18">Core subunit of the mitochondrial membrane respiratory chain NADH dehydrogenase (Complex I) which catalyzes electron transfer from NADH through the respiratory chain, using ubiquinone as an electron acceptor. Essential for the catalytic activity and assembly of complex I.</text>
</comment>
<evidence type="ECO:0000256" key="5">
    <source>
        <dbReference type="ARBA" id="ARBA00021008"/>
    </source>
</evidence>
<dbReference type="RefSeq" id="YP_004935244.1">
    <property type="nucleotide sequence ID" value="NC_016204.1"/>
</dbReference>
<dbReference type="InterPro" id="IPR050175">
    <property type="entry name" value="Complex_I_Subunit_2"/>
</dbReference>
<keyword evidence="9 18" id="KW-0999">Mitochondrion inner membrane</keyword>
<evidence type="ECO:0000256" key="10">
    <source>
        <dbReference type="ARBA" id="ARBA00022967"/>
    </source>
</evidence>
<evidence type="ECO:0000259" key="19">
    <source>
        <dbReference type="Pfam" id="PF00361"/>
    </source>
</evidence>
<organism evidence="20">
    <name type="scientific">Arachnocampa flava</name>
    <name type="common">prey-luring glowworm</name>
    <dbReference type="NCBI Taxonomy" id="270899"/>
    <lineage>
        <taxon>Eukaryota</taxon>
        <taxon>Metazoa</taxon>
        <taxon>Ecdysozoa</taxon>
        <taxon>Arthropoda</taxon>
        <taxon>Hexapoda</taxon>
        <taxon>Insecta</taxon>
        <taxon>Pterygota</taxon>
        <taxon>Neoptera</taxon>
        <taxon>Endopterygota</taxon>
        <taxon>Diptera</taxon>
        <taxon>Nematocera</taxon>
        <taxon>Sciaroidea</taxon>
        <taxon>Keroplatidae</taxon>
        <taxon>Arachnocampinae</taxon>
        <taxon>Arachnocampa</taxon>
    </lineage>
</organism>
<evidence type="ECO:0000256" key="15">
    <source>
        <dbReference type="ARBA" id="ARBA00023128"/>
    </source>
</evidence>
<evidence type="ECO:0000256" key="3">
    <source>
        <dbReference type="ARBA" id="ARBA00007012"/>
    </source>
</evidence>
<dbReference type="CTD" id="4536"/>
<evidence type="ECO:0000256" key="7">
    <source>
        <dbReference type="ARBA" id="ARBA00022660"/>
    </source>
</evidence>
<reference evidence="20" key="1">
    <citation type="journal article" date="2012" name="Genome Biol. Evol.">
        <title>Mitochondrial genome sequences of Nematocera (lower Diptera): evidence of rearrangement following a complete genome duplication in a winter crane fly.</title>
        <authorList>
            <person name="Beckenbach A.T."/>
        </authorList>
    </citation>
    <scope>NUCLEOTIDE SEQUENCE</scope>
</reference>
<evidence type="ECO:0000256" key="14">
    <source>
        <dbReference type="ARBA" id="ARBA00023075"/>
    </source>
</evidence>
<feature type="domain" description="NADH:quinone oxidoreductase/Mrp antiporter transmembrane" evidence="19">
    <location>
        <begin position="24"/>
        <end position="285"/>
    </location>
</feature>
<keyword evidence="12 18" id="KW-1133">Transmembrane helix</keyword>
<comment type="function">
    <text evidence="1">Core subunit of the mitochondrial membrane respiratory chain NADH dehydrogenase (Complex I) that is believed to belong to the minimal assembly required for catalysis. Complex I functions in the transfer of electrons from NADH to the respiratory chain. The immediate electron acceptor for the enzyme is believed to be ubiquinone.</text>
</comment>
<dbReference type="PRINTS" id="PR01436">
    <property type="entry name" value="NADHDHGNASE2"/>
</dbReference>
<dbReference type="PANTHER" id="PTHR46552">
    <property type="entry name" value="NADH-UBIQUINONE OXIDOREDUCTASE CHAIN 2"/>
    <property type="match status" value="1"/>
</dbReference>
<name>G8J8F1_9DIPT</name>
<evidence type="ECO:0000256" key="1">
    <source>
        <dbReference type="ARBA" id="ARBA00003257"/>
    </source>
</evidence>
<comment type="similarity">
    <text evidence="3 18">Belongs to the complex I subunit 2 family.</text>
</comment>
<geneLocation type="mitochondrion" evidence="20"/>
<dbReference type="EMBL" id="JN861748">
    <property type="protein sequence ID" value="AET13069.1"/>
    <property type="molecule type" value="Genomic_DNA"/>
</dbReference>
<feature type="transmembrane region" description="Helical" evidence="18">
    <location>
        <begin position="93"/>
        <end position="114"/>
    </location>
</feature>
<dbReference type="GO" id="GO:0008137">
    <property type="term" value="F:NADH dehydrogenase (ubiquinone) activity"/>
    <property type="evidence" value="ECO:0007669"/>
    <property type="project" value="UniProtKB-EC"/>
</dbReference>
<dbReference type="InterPro" id="IPR001750">
    <property type="entry name" value="ND/Mrp_TM"/>
</dbReference>
<keyword evidence="6" id="KW-0813">Transport</keyword>
<feature type="transmembrane region" description="Helical" evidence="18">
    <location>
        <begin position="271"/>
        <end position="294"/>
    </location>
</feature>
<dbReference type="Pfam" id="PF00361">
    <property type="entry name" value="Proton_antipo_M"/>
    <property type="match status" value="1"/>
</dbReference>
<evidence type="ECO:0000256" key="12">
    <source>
        <dbReference type="ARBA" id="ARBA00022989"/>
    </source>
</evidence>
<proteinExistence type="inferred from homology"/>
<evidence type="ECO:0000256" key="13">
    <source>
        <dbReference type="ARBA" id="ARBA00023027"/>
    </source>
</evidence>
<comment type="catalytic activity">
    <reaction evidence="17 18">
        <text>a ubiquinone + NADH + 5 H(+)(in) = a ubiquinol + NAD(+) + 4 H(+)(out)</text>
        <dbReference type="Rhea" id="RHEA:29091"/>
        <dbReference type="Rhea" id="RHEA-COMP:9565"/>
        <dbReference type="Rhea" id="RHEA-COMP:9566"/>
        <dbReference type="ChEBI" id="CHEBI:15378"/>
        <dbReference type="ChEBI" id="CHEBI:16389"/>
        <dbReference type="ChEBI" id="CHEBI:17976"/>
        <dbReference type="ChEBI" id="CHEBI:57540"/>
        <dbReference type="ChEBI" id="CHEBI:57945"/>
        <dbReference type="EC" id="7.1.1.2"/>
    </reaction>
</comment>
<keyword evidence="7 18" id="KW-0679">Respiratory chain</keyword>
<keyword evidence="10 18" id="KW-1278">Translocase</keyword>
<dbReference type="AlphaFoldDB" id="G8J8F1"/>
<keyword evidence="11 18" id="KW-0249">Electron transport</keyword>
<feature type="transmembrane region" description="Helical" evidence="18">
    <location>
        <begin position="315"/>
        <end position="339"/>
    </location>
</feature>
<sequence length="342" mass="41007">MFKNISKLIFFFMLMIGSLIAISANSWFSIWMGLEINLLSFIPLMIKSNNLMSSEAALKYFLIQTFASIILLFSVILYIFINNIMFNLFKNEILMMIWLSLLFKMGSAPFHFWFPNVMEGISWFNALILMTWQKIAPMIILSYSIMNNFLMIFIILSSIFGSLSGLNQTSLRKIMAFSSINHMSWMLLTIIFNETLWLFYLLSYFFLSFCLIFIFHINQMFYLNQLFNMVYIPFWFKFFFMINLLSLGGLPPFFGFLPKWFVINMMILNNQYFIILILIFMSLITLFFYLRICYSSFMINYENMNFNYNFFNKNFMMNFTMILSLFSIFGLFYVLIFMFNFF</sequence>
<feature type="transmembrane region" description="Helical" evidence="18">
    <location>
        <begin position="198"/>
        <end position="217"/>
    </location>
</feature>
<accession>G8J8F1</accession>
<evidence type="ECO:0000256" key="4">
    <source>
        <dbReference type="ARBA" id="ARBA00012944"/>
    </source>
</evidence>
<evidence type="ECO:0000256" key="8">
    <source>
        <dbReference type="ARBA" id="ARBA00022692"/>
    </source>
</evidence>
<dbReference type="GeneID" id="11341522"/>
<feature type="transmembrane region" description="Helical" evidence="18">
    <location>
        <begin position="229"/>
        <end position="251"/>
    </location>
</feature>
<dbReference type="GO" id="GO:0006120">
    <property type="term" value="P:mitochondrial electron transport, NADH to ubiquinone"/>
    <property type="evidence" value="ECO:0007669"/>
    <property type="project" value="InterPro"/>
</dbReference>
<gene>
    <name evidence="20" type="primary">ND2</name>
</gene>
<evidence type="ECO:0000256" key="2">
    <source>
        <dbReference type="ARBA" id="ARBA00004448"/>
    </source>
</evidence>
<evidence type="ECO:0000256" key="18">
    <source>
        <dbReference type="RuleBase" id="RU003403"/>
    </source>
</evidence>
<evidence type="ECO:0000256" key="17">
    <source>
        <dbReference type="ARBA" id="ARBA00049551"/>
    </source>
</evidence>
<feature type="transmembrane region" description="Helical" evidence="18">
    <location>
        <begin position="5"/>
        <end position="22"/>
    </location>
</feature>
<dbReference type="EC" id="7.1.1.2" evidence="4 18"/>
<dbReference type="GO" id="GO:0005743">
    <property type="term" value="C:mitochondrial inner membrane"/>
    <property type="evidence" value="ECO:0007669"/>
    <property type="project" value="UniProtKB-SubCell"/>
</dbReference>
<evidence type="ECO:0000256" key="6">
    <source>
        <dbReference type="ARBA" id="ARBA00022448"/>
    </source>
</evidence>
<feature type="transmembrane region" description="Helical" evidence="18">
    <location>
        <begin position="174"/>
        <end position="192"/>
    </location>
</feature>
<feature type="transmembrane region" description="Helical" evidence="18">
    <location>
        <begin position="58"/>
        <end position="81"/>
    </location>
</feature>
<comment type="subcellular location">
    <subcellularLocation>
        <location evidence="2 18">Mitochondrion inner membrane</location>
        <topology evidence="2 18">Multi-pass membrane protein</topology>
    </subcellularLocation>
</comment>
<keyword evidence="8 18" id="KW-0812">Transmembrane</keyword>
<keyword evidence="16 18" id="KW-0472">Membrane</keyword>
<protein>
    <recommendedName>
        <fullName evidence="5 18">NADH-ubiquinone oxidoreductase chain 2</fullName>
        <ecNumber evidence="4 18">7.1.1.2</ecNumber>
    </recommendedName>
</protein>